<dbReference type="EMBL" id="CP127221">
    <property type="protein sequence ID" value="WIW94829.1"/>
    <property type="molecule type" value="Genomic_DNA"/>
</dbReference>
<evidence type="ECO:0000256" key="8">
    <source>
        <dbReference type="SAM" id="MobiDB-lite"/>
    </source>
</evidence>
<evidence type="ECO:0000256" key="5">
    <source>
        <dbReference type="ARBA" id="ARBA00022723"/>
    </source>
</evidence>
<sequence length="586" mass="63386">MAFLIRTIDQTASGREIVRESVVDKDTLSIGRAAENDIHLSDLAVEQHHVTIAAATGEKLDIKAISRLGFEIDGRTEKAASIDPAQGAELALGSSRLAISQNNGQVMLIITKAVSGEDAVDAKRSFALAGTLPGKRAMSWGLAAAILFTFLAVPIASHLTRERITTNDVDRAGQVDFDGSWSTGKLSLAHHSLEDNCEACHVDAFVSVRDEACLTCHEDIGDHAEAPRLANGRAPHEFGEGFQWAVAGMFGKEGPGACTTCHTEHEGPTRMGPASQLLCADCHDTLDTRLTDTTLANASDFGKTHPEFKAAIFTEFRQQEPRRISLGDRPRERNGLKFPHDVHLDPQGGVARMAIRLGRGAGYGSALACKDCHEATSDRVSFEPIDMEANCESCHSLAYDQVGGTFRTLHHGDVDQMLADLRAMDRSPRRPVVTGRSRPERYARGGLYYSNFGPPGRSLVGIDRALAPGGVCGECHLPATSGNRLDVMPVNLPDRYFAHGGFDHHAHRQEECSTCHEAESSKVSSDVLLPDLASCRECHQGETAIEAEVPSSCAMCHSYHRPGTPMPQDHPDNRRSEIANLGPEAR</sequence>
<evidence type="ECO:0000259" key="9">
    <source>
        <dbReference type="PROSITE" id="PS50006"/>
    </source>
</evidence>
<dbReference type="InterPro" id="IPR012286">
    <property type="entry name" value="Tetrahaem_cytochrome"/>
</dbReference>
<gene>
    <name evidence="10" type="ORF">QQX03_07540</name>
</gene>
<comment type="subcellular location">
    <subcellularLocation>
        <location evidence="2">Cell envelope</location>
    </subcellularLocation>
</comment>
<evidence type="ECO:0000256" key="7">
    <source>
        <dbReference type="ARBA" id="ARBA00023004"/>
    </source>
</evidence>
<dbReference type="InterPro" id="IPR036280">
    <property type="entry name" value="Multihaem_cyt_sf"/>
</dbReference>
<accession>A0A9Y2B6Q4</accession>
<dbReference type="Pfam" id="PF14537">
    <property type="entry name" value="Cytochrom_c3_2"/>
    <property type="match status" value="1"/>
</dbReference>
<dbReference type="AlphaFoldDB" id="A0A9Y2B6Q4"/>
<comment type="cofactor">
    <cofactor evidence="1">
        <name>heme c</name>
        <dbReference type="ChEBI" id="CHEBI:61717"/>
    </cofactor>
</comment>
<evidence type="ECO:0000313" key="10">
    <source>
        <dbReference type="EMBL" id="WIW94829.1"/>
    </source>
</evidence>
<organism evidence="10 11">
    <name type="scientific">Altererythrobacter rubellus</name>
    <dbReference type="NCBI Taxonomy" id="2173831"/>
    <lineage>
        <taxon>Bacteria</taxon>
        <taxon>Pseudomonadati</taxon>
        <taxon>Pseudomonadota</taxon>
        <taxon>Alphaproteobacteria</taxon>
        <taxon>Sphingomonadales</taxon>
        <taxon>Erythrobacteraceae</taxon>
        <taxon>Altererythrobacter</taxon>
    </lineage>
</organism>
<dbReference type="GO" id="GO:0046872">
    <property type="term" value="F:metal ion binding"/>
    <property type="evidence" value="ECO:0007669"/>
    <property type="project" value="UniProtKB-KW"/>
</dbReference>
<keyword evidence="11" id="KW-1185">Reference proteome</keyword>
<evidence type="ECO:0000256" key="3">
    <source>
        <dbReference type="ARBA" id="ARBA00022448"/>
    </source>
</evidence>
<reference evidence="10 11" key="1">
    <citation type="submission" date="2023-06" db="EMBL/GenBank/DDBJ databases">
        <title>Altererythrobacter rubellus NBRC 112769 genome.</title>
        <authorList>
            <person name="Zhang K."/>
        </authorList>
    </citation>
    <scope>NUCLEOTIDE SEQUENCE [LARGE SCALE GENOMIC DNA]</scope>
    <source>
        <strain evidence="10 11">NBRC 112769</strain>
    </source>
</reference>
<feature type="domain" description="FHA" evidence="9">
    <location>
        <begin position="28"/>
        <end position="77"/>
    </location>
</feature>
<evidence type="ECO:0000256" key="4">
    <source>
        <dbReference type="ARBA" id="ARBA00022617"/>
    </source>
</evidence>
<dbReference type="KEGG" id="arue:QQX03_07540"/>
<protein>
    <submittedName>
        <fullName evidence="10">Cytochrome c3 family protein</fullName>
    </submittedName>
</protein>
<dbReference type="InterPro" id="IPR000253">
    <property type="entry name" value="FHA_dom"/>
</dbReference>
<dbReference type="RefSeq" id="WP_285975145.1">
    <property type="nucleotide sequence ID" value="NZ_CP127221.1"/>
</dbReference>
<dbReference type="SUPFAM" id="SSF48695">
    <property type="entry name" value="Multiheme cytochromes"/>
    <property type="match status" value="1"/>
</dbReference>
<evidence type="ECO:0000256" key="2">
    <source>
        <dbReference type="ARBA" id="ARBA00004196"/>
    </source>
</evidence>
<dbReference type="InterPro" id="IPR008984">
    <property type="entry name" value="SMAD_FHA_dom_sf"/>
</dbReference>
<evidence type="ECO:0000256" key="6">
    <source>
        <dbReference type="ARBA" id="ARBA00022982"/>
    </source>
</evidence>
<dbReference type="CDD" id="cd08168">
    <property type="entry name" value="Cytochrom_C3"/>
    <property type="match status" value="2"/>
</dbReference>
<keyword evidence="5" id="KW-0479">Metal-binding</keyword>
<dbReference type="Gene3D" id="3.90.10.10">
    <property type="entry name" value="Cytochrome C3"/>
    <property type="match status" value="3"/>
</dbReference>
<keyword evidence="6" id="KW-0249">Electron transport</keyword>
<dbReference type="PANTHER" id="PTHR39425:SF1">
    <property type="entry name" value="CYTOCHROME C7-LIKE DOMAIN-CONTAINING PROTEIN"/>
    <property type="match status" value="1"/>
</dbReference>
<dbReference type="GO" id="GO:0030313">
    <property type="term" value="C:cell envelope"/>
    <property type="evidence" value="ECO:0007669"/>
    <property type="project" value="UniProtKB-SubCell"/>
</dbReference>
<dbReference type="PANTHER" id="PTHR39425">
    <property type="entry name" value="LIPOPROTEIN CYTOCHROME C"/>
    <property type="match status" value="1"/>
</dbReference>
<dbReference type="Gene3D" id="2.60.200.20">
    <property type="match status" value="1"/>
</dbReference>
<dbReference type="Proteomes" id="UP001231445">
    <property type="component" value="Chromosome"/>
</dbReference>
<keyword evidence="4" id="KW-0349">Heme</keyword>
<feature type="region of interest" description="Disordered" evidence="8">
    <location>
        <begin position="563"/>
        <end position="586"/>
    </location>
</feature>
<evidence type="ECO:0000256" key="1">
    <source>
        <dbReference type="ARBA" id="ARBA00001926"/>
    </source>
</evidence>
<dbReference type="SUPFAM" id="SSF49879">
    <property type="entry name" value="SMAD/FHA domain"/>
    <property type="match status" value="1"/>
</dbReference>
<proteinExistence type="predicted"/>
<keyword evidence="7" id="KW-0408">Iron</keyword>
<dbReference type="PROSITE" id="PS50006">
    <property type="entry name" value="FHA_DOMAIN"/>
    <property type="match status" value="1"/>
</dbReference>
<keyword evidence="3" id="KW-0813">Transport</keyword>
<evidence type="ECO:0000313" key="11">
    <source>
        <dbReference type="Proteomes" id="UP001231445"/>
    </source>
</evidence>
<name>A0A9Y2B6Q4_9SPHN</name>